<protein>
    <submittedName>
        <fullName evidence="2">Chaperone protein</fullName>
    </submittedName>
</protein>
<evidence type="ECO:0000313" key="3">
    <source>
        <dbReference type="Proteomes" id="UP001157733"/>
    </source>
</evidence>
<gene>
    <name evidence="2" type="ORF">NSPWAT_2007</name>
</gene>
<accession>A0ABM9HF51</accession>
<dbReference type="RefSeq" id="WP_282011732.1">
    <property type="nucleotide sequence ID" value="NZ_OX336137.1"/>
</dbReference>
<organism evidence="2 3">
    <name type="scientific">Nitrospina watsonii</name>
    <dbReference type="NCBI Taxonomy" id="1323948"/>
    <lineage>
        <taxon>Bacteria</taxon>
        <taxon>Pseudomonadati</taxon>
        <taxon>Nitrospinota/Tectimicrobiota group</taxon>
        <taxon>Nitrospinota</taxon>
        <taxon>Nitrospinia</taxon>
        <taxon>Nitrospinales</taxon>
        <taxon>Nitrospinaceae</taxon>
        <taxon>Nitrospina</taxon>
    </lineage>
</organism>
<dbReference type="Pfam" id="PF02613">
    <property type="entry name" value="Nitrate_red_del"/>
    <property type="match status" value="1"/>
</dbReference>
<dbReference type="InterPro" id="IPR050289">
    <property type="entry name" value="TorD/DmsD_chaperones"/>
</dbReference>
<keyword evidence="1" id="KW-0143">Chaperone</keyword>
<dbReference type="Proteomes" id="UP001157733">
    <property type="component" value="Chromosome"/>
</dbReference>
<keyword evidence="3" id="KW-1185">Reference proteome</keyword>
<evidence type="ECO:0000256" key="1">
    <source>
        <dbReference type="ARBA" id="ARBA00023186"/>
    </source>
</evidence>
<dbReference type="PANTHER" id="PTHR34227:SF1">
    <property type="entry name" value="DIMETHYL SULFOXIDE REDUCTASE CHAPERONE-RELATED"/>
    <property type="match status" value="1"/>
</dbReference>
<evidence type="ECO:0000313" key="2">
    <source>
        <dbReference type="EMBL" id="CAI2718863.1"/>
    </source>
</evidence>
<dbReference type="PANTHER" id="PTHR34227">
    <property type="entry name" value="CHAPERONE PROTEIN YCDY"/>
    <property type="match status" value="1"/>
</dbReference>
<reference evidence="2 3" key="1">
    <citation type="submission" date="2022-09" db="EMBL/GenBank/DDBJ databases">
        <authorList>
            <person name="Kop L."/>
        </authorList>
    </citation>
    <scope>NUCLEOTIDE SEQUENCE [LARGE SCALE GENOMIC DNA]</scope>
    <source>
        <strain evidence="2 3">347</strain>
    </source>
</reference>
<sequence>MAETKEVSKKQQDDILVKFGETGSLEEIKEQRVSLHLARGRVYDILSNAFSYPWNRKFFRPKSLLEPLDVLLLNEEDWGTAKDSVNRFGKYLPRMALKQVQQEYIRVFGHAVSQECPPYEMQYGTEGGIQSQTDVLIQLGGFYETFGFEFPKSRGKERVDHIAVELAFMGYLCFREAYGITNDHDEKKIAIIRQSVKKFLRNHLGRWTPLFSIFTSRKAERGLYKDLVDILSLFIHNECYLLDVKPIKVEEPEYRSLSYSMENDLIANAPAECEPIK</sequence>
<dbReference type="SUPFAM" id="SSF89155">
    <property type="entry name" value="TorD-like"/>
    <property type="match status" value="1"/>
</dbReference>
<dbReference type="Gene3D" id="1.10.3480.10">
    <property type="entry name" value="TorD-like"/>
    <property type="match status" value="1"/>
</dbReference>
<name>A0ABM9HF51_9BACT</name>
<proteinExistence type="predicted"/>
<dbReference type="EMBL" id="OX336137">
    <property type="protein sequence ID" value="CAI2718863.1"/>
    <property type="molecule type" value="Genomic_DNA"/>
</dbReference>
<dbReference type="InterPro" id="IPR036411">
    <property type="entry name" value="TorD-like_sf"/>
</dbReference>
<dbReference type="InterPro" id="IPR020945">
    <property type="entry name" value="DMSO/NO3_reduct_chaperone"/>
</dbReference>